<proteinExistence type="predicted"/>
<comment type="caution">
    <text evidence="1">The sequence shown here is derived from an EMBL/GenBank/DDBJ whole genome shotgun (WGS) entry which is preliminary data.</text>
</comment>
<name>A0ABP2R9L6_9LEPT</name>
<evidence type="ECO:0000313" key="2">
    <source>
        <dbReference type="Proteomes" id="UP000018720"/>
    </source>
</evidence>
<gene>
    <name evidence="1" type="ORF">LEP1GSC178_0994</name>
</gene>
<sequence>MLIFIKLKPQVIFIFSVLVFALYPYDLSAYANGTKKFLNE</sequence>
<dbReference type="Proteomes" id="UP000018720">
    <property type="component" value="Unassembled WGS sequence"/>
</dbReference>
<reference evidence="1 2" key="1">
    <citation type="submission" date="2012-08" db="EMBL/GenBank/DDBJ databases">
        <authorList>
            <person name="Harkins D.M."/>
            <person name="Durkin A.S."/>
            <person name="Selengut J.D."/>
            <person name="Sanka R."/>
            <person name="DePew J."/>
            <person name="Purushe J."/>
            <person name="Matthias M.A."/>
            <person name="Vinetz J.M."/>
            <person name="Sutton G.G."/>
            <person name="Nelson W.C."/>
            <person name="Fouts D.E."/>
        </authorList>
    </citation>
    <scope>NUCLEOTIDE SEQUENCE [LARGE SCALE GENOMIC DNA]</scope>
    <source>
        <strain evidence="1 2">MMD4847</strain>
    </source>
</reference>
<organism evidence="1 2">
    <name type="scientific">Leptospira licerasiae str. MMD4847</name>
    <dbReference type="NCBI Taxonomy" id="1049971"/>
    <lineage>
        <taxon>Bacteria</taxon>
        <taxon>Pseudomonadati</taxon>
        <taxon>Spirochaetota</taxon>
        <taxon>Spirochaetia</taxon>
        <taxon>Leptospirales</taxon>
        <taxon>Leptospiraceae</taxon>
        <taxon>Leptospira</taxon>
    </lineage>
</organism>
<keyword evidence="2" id="KW-1185">Reference proteome</keyword>
<evidence type="ECO:0000313" key="1">
    <source>
        <dbReference type="EMBL" id="EJZ41160.1"/>
    </source>
</evidence>
<dbReference type="EMBL" id="AHOM02000010">
    <property type="protein sequence ID" value="EJZ41160.1"/>
    <property type="molecule type" value="Genomic_DNA"/>
</dbReference>
<accession>A0ABP2R9L6</accession>
<protein>
    <submittedName>
        <fullName evidence="1">Uncharacterized protein</fullName>
    </submittedName>
</protein>